<keyword evidence="1" id="KW-0175">Coiled coil</keyword>
<feature type="compositionally biased region" description="Polar residues" evidence="2">
    <location>
        <begin position="255"/>
        <end position="272"/>
    </location>
</feature>
<feature type="compositionally biased region" description="Basic and acidic residues" evidence="2">
    <location>
        <begin position="379"/>
        <end position="392"/>
    </location>
</feature>
<dbReference type="AlphaFoldDB" id="A0A420IPF2"/>
<dbReference type="GO" id="GO:0030686">
    <property type="term" value="C:90S preribosome"/>
    <property type="evidence" value="ECO:0007669"/>
    <property type="project" value="TreeGrafter"/>
</dbReference>
<dbReference type="InterPro" id="IPR037393">
    <property type="entry name" value="Bud22/SRFB1"/>
</dbReference>
<dbReference type="PANTHER" id="PTHR23325:SF1">
    <property type="entry name" value="SERUM RESPONSE FACTOR-BINDING PROTEIN 1"/>
    <property type="match status" value="1"/>
</dbReference>
<dbReference type="Proteomes" id="UP000285326">
    <property type="component" value="Unassembled WGS sequence"/>
</dbReference>
<name>A0A420IPF2_9PEZI</name>
<evidence type="ECO:0000313" key="4">
    <source>
        <dbReference type="EMBL" id="RKF76440.1"/>
    </source>
</evidence>
<feature type="region of interest" description="Disordered" evidence="2">
    <location>
        <begin position="328"/>
        <end position="399"/>
    </location>
</feature>
<protein>
    <submittedName>
        <fullName evidence="4">Putative cellular morphogenesis protein</fullName>
    </submittedName>
</protein>
<dbReference type="GO" id="GO:0030490">
    <property type="term" value="P:maturation of SSU-rRNA"/>
    <property type="evidence" value="ECO:0007669"/>
    <property type="project" value="TreeGrafter"/>
</dbReference>
<sequence length="499" mass="55440">MPKRKLVSYKDDYRIRAKVAKLLGNARKEFHSILKTAKCFERQRLGKRLTRADTAESKSRINTEIAMLKSPDLNEKLNSHFNKILLKVKVFVESGLLPDEIKKADKVNLGSLTEDAALNNVVSGILNMKAVRNFTKQLISDTYIAMGIPAPFDHLSISATPKTKILNTEIEQDETSEGNKCEQNTVDSPEWKGFESNDEEENILDEQSCSNGYMNTTNSCKVDEKFSDYEDLTGDSSDEKSFDIKEHQSQKYKKAQTNSANHSSTTSLDQYCSDSSLHSETSSKSSIRPLKKQKSSITKSTSSSVKAGTSSTFLPTLIGGYWSGSEESASDLEDFTPAPKKNRRGQMARRALAEKKYGKMANHLKTIRGSSSKSGNGKSGKDSGWDPKRGAISDDATALSKMPFRNHRHNGRINQFNAMTKLDAGSLSQNRNKDKTNSESGIRFKREYIKNTPGTGVGNSGRKKDDQGVLHPSWQAAKRAKELKQTAKFQGKKITFGDD</sequence>
<feature type="region of interest" description="Disordered" evidence="2">
    <location>
        <begin position="232"/>
        <end position="309"/>
    </location>
</feature>
<gene>
    <name evidence="4" type="ORF">GcM1_227061</name>
</gene>
<evidence type="ECO:0000313" key="5">
    <source>
        <dbReference type="Proteomes" id="UP000285326"/>
    </source>
</evidence>
<evidence type="ECO:0000259" key="3">
    <source>
        <dbReference type="Pfam" id="PF09073"/>
    </source>
</evidence>
<feature type="region of interest" description="Disordered" evidence="2">
    <location>
        <begin position="423"/>
        <end position="485"/>
    </location>
</feature>
<proteinExistence type="predicted"/>
<feature type="domain" description="Bud22" evidence="3">
    <location>
        <begin position="25"/>
        <end position="496"/>
    </location>
</feature>
<evidence type="ECO:0000256" key="1">
    <source>
        <dbReference type="ARBA" id="ARBA00023054"/>
    </source>
</evidence>
<feature type="compositionally biased region" description="Low complexity" evidence="2">
    <location>
        <begin position="273"/>
        <end position="286"/>
    </location>
</feature>
<feature type="compositionally biased region" description="Basic and acidic residues" evidence="2">
    <location>
        <begin position="237"/>
        <end position="249"/>
    </location>
</feature>
<evidence type="ECO:0000256" key="2">
    <source>
        <dbReference type="SAM" id="MobiDB-lite"/>
    </source>
</evidence>
<feature type="compositionally biased region" description="Basic and acidic residues" evidence="2">
    <location>
        <begin position="431"/>
        <end position="449"/>
    </location>
</feature>
<reference evidence="4 5" key="1">
    <citation type="journal article" date="2018" name="BMC Genomics">
        <title>Comparative genome analyses reveal sequence features reflecting distinct modes of host-adaptation between dicot and monocot powdery mildew.</title>
        <authorList>
            <person name="Wu Y."/>
            <person name="Ma X."/>
            <person name="Pan Z."/>
            <person name="Kale S.D."/>
            <person name="Song Y."/>
            <person name="King H."/>
            <person name="Zhang Q."/>
            <person name="Presley C."/>
            <person name="Deng X."/>
            <person name="Wei C.I."/>
            <person name="Xiao S."/>
        </authorList>
    </citation>
    <scope>NUCLEOTIDE SEQUENCE [LARGE SCALE GENOMIC DNA]</scope>
    <source>
        <strain evidence="4">UMSG1</strain>
    </source>
</reference>
<organism evidence="4 5">
    <name type="scientific">Golovinomyces cichoracearum</name>
    <dbReference type="NCBI Taxonomy" id="62708"/>
    <lineage>
        <taxon>Eukaryota</taxon>
        <taxon>Fungi</taxon>
        <taxon>Dikarya</taxon>
        <taxon>Ascomycota</taxon>
        <taxon>Pezizomycotina</taxon>
        <taxon>Leotiomycetes</taxon>
        <taxon>Erysiphales</taxon>
        <taxon>Erysiphaceae</taxon>
        <taxon>Golovinomyces</taxon>
    </lineage>
</organism>
<dbReference type="Pfam" id="PF09073">
    <property type="entry name" value="BUD22"/>
    <property type="match status" value="1"/>
</dbReference>
<accession>A0A420IPF2</accession>
<dbReference type="EMBL" id="MCBS01022725">
    <property type="protein sequence ID" value="RKF76440.1"/>
    <property type="molecule type" value="Genomic_DNA"/>
</dbReference>
<dbReference type="GO" id="GO:0005634">
    <property type="term" value="C:nucleus"/>
    <property type="evidence" value="ECO:0007669"/>
    <property type="project" value="TreeGrafter"/>
</dbReference>
<dbReference type="InterPro" id="IPR015158">
    <property type="entry name" value="Bud22_dom"/>
</dbReference>
<dbReference type="PANTHER" id="PTHR23325">
    <property type="entry name" value="SERUM RESPONSE FACTOR-BINDING"/>
    <property type="match status" value="1"/>
</dbReference>
<feature type="region of interest" description="Disordered" evidence="2">
    <location>
        <begin position="170"/>
        <end position="201"/>
    </location>
</feature>
<comment type="caution">
    <text evidence="4">The sequence shown here is derived from an EMBL/GenBank/DDBJ whole genome shotgun (WGS) entry which is preliminary data.</text>
</comment>
<feature type="compositionally biased region" description="Low complexity" evidence="2">
    <location>
        <begin position="295"/>
        <end position="309"/>
    </location>
</feature>